<accession>A0AAD4BND5</accession>
<reference evidence="1" key="2">
    <citation type="journal article" date="2020" name="Nat. Commun.">
        <title>Large-scale genome sequencing of mycorrhizal fungi provides insights into the early evolution of symbiotic traits.</title>
        <authorList>
            <person name="Miyauchi S."/>
            <person name="Kiss E."/>
            <person name="Kuo A."/>
            <person name="Drula E."/>
            <person name="Kohler A."/>
            <person name="Sanchez-Garcia M."/>
            <person name="Morin E."/>
            <person name="Andreopoulos B."/>
            <person name="Barry K.W."/>
            <person name="Bonito G."/>
            <person name="Buee M."/>
            <person name="Carver A."/>
            <person name="Chen C."/>
            <person name="Cichocki N."/>
            <person name="Clum A."/>
            <person name="Culley D."/>
            <person name="Crous P.W."/>
            <person name="Fauchery L."/>
            <person name="Girlanda M."/>
            <person name="Hayes R.D."/>
            <person name="Keri Z."/>
            <person name="LaButti K."/>
            <person name="Lipzen A."/>
            <person name="Lombard V."/>
            <person name="Magnuson J."/>
            <person name="Maillard F."/>
            <person name="Murat C."/>
            <person name="Nolan M."/>
            <person name="Ohm R.A."/>
            <person name="Pangilinan J."/>
            <person name="Pereira M.F."/>
            <person name="Perotto S."/>
            <person name="Peter M."/>
            <person name="Pfister S."/>
            <person name="Riley R."/>
            <person name="Sitrit Y."/>
            <person name="Stielow J.B."/>
            <person name="Szollosi G."/>
            <person name="Zifcakova L."/>
            <person name="Stursova M."/>
            <person name="Spatafora J.W."/>
            <person name="Tedersoo L."/>
            <person name="Vaario L.M."/>
            <person name="Yamada A."/>
            <person name="Yan M."/>
            <person name="Wang P."/>
            <person name="Xu J."/>
            <person name="Bruns T."/>
            <person name="Baldrian P."/>
            <person name="Vilgalys R."/>
            <person name="Dunand C."/>
            <person name="Henrissat B."/>
            <person name="Grigoriev I.V."/>
            <person name="Hibbett D."/>
            <person name="Nagy L.G."/>
            <person name="Martin F.M."/>
        </authorList>
    </citation>
    <scope>NUCLEOTIDE SEQUENCE</scope>
    <source>
        <strain evidence="1">BED1</strain>
    </source>
</reference>
<evidence type="ECO:0000313" key="1">
    <source>
        <dbReference type="EMBL" id="KAF8435637.1"/>
    </source>
</evidence>
<dbReference type="EMBL" id="WHUW01000024">
    <property type="protein sequence ID" value="KAF8435637.1"/>
    <property type="molecule type" value="Genomic_DNA"/>
</dbReference>
<evidence type="ECO:0000313" key="2">
    <source>
        <dbReference type="Proteomes" id="UP001194468"/>
    </source>
</evidence>
<comment type="caution">
    <text evidence="1">The sequence shown here is derived from an EMBL/GenBank/DDBJ whole genome shotgun (WGS) entry which is preliminary data.</text>
</comment>
<dbReference type="AlphaFoldDB" id="A0AAD4BND5"/>
<dbReference type="Proteomes" id="UP001194468">
    <property type="component" value="Unassembled WGS sequence"/>
</dbReference>
<organism evidence="1 2">
    <name type="scientific">Boletus edulis BED1</name>
    <dbReference type="NCBI Taxonomy" id="1328754"/>
    <lineage>
        <taxon>Eukaryota</taxon>
        <taxon>Fungi</taxon>
        <taxon>Dikarya</taxon>
        <taxon>Basidiomycota</taxon>
        <taxon>Agaricomycotina</taxon>
        <taxon>Agaricomycetes</taxon>
        <taxon>Agaricomycetidae</taxon>
        <taxon>Boletales</taxon>
        <taxon>Boletineae</taxon>
        <taxon>Boletaceae</taxon>
        <taxon>Boletoideae</taxon>
        <taxon>Boletus</taxon>
    </lineage>
</organism>
<keyword evidence="2" id="KW-1185">Reference proteome</keyword>
<name>A0AAD4BND5_BOLED</name>
<reference evidence="1" key="1">
    <citation type="submission" date="2019-10" db="EMBL/GenBank/DDBJ databases">
        <authorList>
            <consortium name="DOE Joint Genome Institute"/>
            <person name="Kuo A."/>
            <person name="Miyauchi S."/>
            <person name="Kiss E."/>
            <person name="Drula E."/>
            <person name="Kohler A."/>
            <person name="Sanchez-Garcia M."/>
            <person name="Andreopoulos B."/>
            <person name="Barry K.W."/>
            <person name="Bonito G."/>
            <person name="Buee M."/>
            <person name="Carver A."/>
            <person name="Chen C."/>
            <person name="Cichocki N."/>
            <person name="Clum A."/>
            <person name="Culley D."/>
            <person name="Crous P.W."/>
            <person name="Fauchery L."/>
            <person name="Girlanda M."/>
            <person name="Hayes R."/>
            <person name="Keri Z."/>
            <person name="LaButti K."/>
            <person name="Lipzen A."/>
            <person name="Lombard V."/>
            <person name="Magnuson J."/>
            <person name="Maillard F."/>
            <person name="Morin E."/>
            <person name="Murat C."/>
            <person name="Nolan M."/>
            <person name="Ohm R."/>
            <person name="Pangilinan J."/>
            <person name="Pereira M."/>
            <person name="Perotto S."/>
            <person name="Peter M."/>
            <person name="Riley R."/>
            <person name="Sitrit Y."/>
            <person name="Stielow B."/>
            <person name="Szollosi G."/>
            <person name="Zifcakova L."/>
            <person name="Stursova M."/>
            <person name="Spatafora J.W."/>
            <person name="Tedersoo L."/>
            <person name="Vaario L.-M."/>
            <person name="Yamada A."/>
            <person name="Yan M."/>
            <person name="Wang P."/>
            <person name="Xu J."/>
            <person name="Bruns T."/>
            <person name="Baldrian P."/>
            <person name="Vilgalys R."/>
            <person name="Henrissat B."/>
            <person name="Grigoriev I.V."/>
            <person name="Hibbett D."/>
            <person name="Nagy L.G."/>
            <person name="Martin F.M."/>
        </authorList>
    </citation>
    <scope>NUCLEOTIDE SEQUENCE</scope>
    <source>
        <strain evidence="1">BED1</strain>
    </source>
</reference>
<proteinExistence type="predicted"/>
<protein>
    <submittedName>
        <fullName evidence="1">Uncharacterized protein</fullName>
    </submittedName>
</protein>
<gene>
    <name evidence="1" type="ORF">L210DRAFT_951667</name>
</gene>
<sequence>MTTNETNAPHHWQIFDVARATIEKLSAALPIEQRDSVLQELSPEELDERACLVNDRRCASVGLRGM</sequence>